<keyword evidence="5" id="KW-1185">Reference proteome</keyword>
<dbReference type="AlphaFoldDB" id="A0A972GMK4"/>
<dbReference type="Gene3D" id="3.40.630.30">
    <property type="match status" value="1"/>
</dbReference>
<dbReference type="Proteomes" id="UP000641588">
    <property type="component" value="Unassembled WGS sequence"/>
</dbReference>
<accession>A0A972GMK4</accession>
<evidence type="ECO:0000259" key="3">
    <source>
        <dbReference type="PROSITE" id="PS51186"/>
    </source>
</evidence>
<dbReference type="InterPro" id="IPR016181">
    <property type="entry name" value="Acyl_CoA_acyltransferase"/>
</dbReference>
<dbReference type="PANTHER" id="PTHR43420">
    <property type="entry name" value="ACETYLTRANSFERASE"/>
    <property type="match status" value="1"/>
</dbReference>
<dbReference type="CDD" id="cd04301">
    <property type="entry name" value="NAT_SF"/>
    <property type="match status" value="1"/>
</dbReference>
<dbReference type="GO" id="GO:0016747">
    <property type="term" value="F:acyltransferase activity, transferring groups other than amino-acyl groups"/>
    <property type="evidence" value="ECO:0007669"/>
    <property type="project" value="InterPro"/>
</dbReference>
<proteinExistence type="predicted"/>
<name>A0A972GMK4_9BACL</name>
<evidence type="ECO:0000256" key="1">
    <source>
        <dbReference type="ARBA" id="ARBA00022679"/>
    </source>
</evidence>
<dbReference type="InterPro" id="IPR050680">
    <property type="entry name" value="YpeA/RimI_acetyltransf"/>
</dbReference>
<dbReference type="PROSITE" id="PS51186">
    <property type="entry name" value="GNAT"/>
    <property type="match status" value="1"/>
</dbReference>
<evidence type="ECO:0000313" key="4">
    <source>
        <dbReference type="EMBL" id="NOU93551.1"/>
    </source>
</evidence>
<feature type="domain" description="N-acetyltransferase" evidence="3">
    <location>
        <begin position="4"/>
        <end position="170"/>
    </location>
</feature>
<reference evidence="4" key="1">
    <citation type="submission" date="2019-10" db="EMBL/GenBank/DDBJ databases">
        <title>Description of Paenibacillus glebae sp. nov.</title>
        <authorList>
            <person name="Carlier A."/>
            <person name="Qi S."/>
        </authorList>
    </citation>
    <scope>NUCLEOTIDE SEQUENCE</scope>
    <source>
        <strain evidence="4">LMG 31456</strain>
    </source>
</reference>
<dbReference type="Pfam" id="PF00583">
    <property type="entry name" value="Acetyltransf_1"/>
    <property type="match status" value="1"/>
</dbReference>
<dbReference type="SUPFAM" id="SSF55729">
    <property type="entry name" value="Acyl-CoA N-acyltransferases (Nat)"/>
    <property type="match status" value="1"/>
</dbReference>
<keyword evidence="2" id="KW-0012">Acyltransferase</keyword>
<evidence type="ECO:0000313" key="5">
    <source>
        <dbReference type="Proteomes" id="UP000641588"/>
    </source>
</evidence>
<evidence type="ECO:0000256" key="2">
    <source>
        <dbReference type="ARBA" id="ARBA00023315"/>
    </source>
</evidence>
<dbReference type="EMBL" id="WHOD01000049">
    <property type="protein sequence ID" value="NOU93551.1"/>
    <property type="molecule type" value="Genomic_DNA"/>
</dbReference>
<comment type="caution">
    <text evidence="4">The sequence shown here is derived from an EMBL/GenBank/DDBJ whole genome shotgun (WGS) entry which is preliminary data.</text>
</comment>
<keyword evidence="1" id="KW-0808">Transferase</keyword>
<dbReference type="InterPro" id="IPR000182">
    <property type="entry name" value="GNAT_dom"/>
</dbReference>
<sequence>MSEVEIRCAHYKDWKALALVHSESYRSAYRGIIPDDYLDEFTAAKREIYYQKALTEGTEKIALLIVDSKAVGCMIVGKSRDDDLDDTYGEIEAIYLLVEHRGNGLGKMFLNWGIDRLKELGYSNTSLWVLKENRNAIIFYERLGFVFDGAERLITRGKELVQVRCQKIMV</sequence>
<protein>
    <submittedName>
        <fullName evidence="4">GNAT family N-acetyltransferase</fullName>
    </submittedName>
</protein>
<organism evidence="4 5">
    <name type="scientific">Paenibacillus foliorum</name>
    <dbReference type="NCBI Taxonomy" id="2654974"/>
    <lineage>
        <taxon>Bacteria</taxon>
        <taxon>Bacillati</taxon>
        <taxon>Bacillota</taxon>
        <taxon>Bacilli</taxon>
        <taxon>Bacillales</taxon>
        <taxon>Paenibacillaceae</taxon>
        <taxon>Paenibacillus</taxon>
    </lineage>
</organism>
<dbReference type="RefSeq" id="WP_171651756.1">
    <property type="nucleotide sequence ID" value="NZ_WHOD01000049.1"/>
</dbReference>
<gene>
    <name evidence="4" type="ORF">GC093_10010</name>
</gene>